<reference evidence="4 5" key="1">
    <citation type="submission" date="2016-07" db="EMBL/GenBank/DDBJ databases">
        <title>Pervasive Adenine N6-methylation of Active Genes in Fungi.</title>
        <authorList>
            <consortium name="DOE Joint Genome Institute"/>
            <person name="Mondo S.J."/>
            <person name="Dannebaum R.O."/>
            <person name="Kuo R.C."/>
            <person name="Labutti K."/>
            <person name="Haridas S."/>
            <person name="Kuo A."/>
            <person name="Salamov A."/>
            <person name="Ahrendt S.R."/>
            <person name="Lipzen A."/>
            <person name="Sullivan W."/>
            <person name="Andreopoulos W.B."/>
            <person name="Clum A."/>
            <person name="Lindquist E."/>
            <person name="Daum C."/>
            <person name="Ramamoorthy G.K."/>
            <person name="Gryganskyi A."/>
            <person name="Culley D."/>
            <person name="Magnuson J.K."/>
            <person name="James T.Y."/>
            <person name="O'Malley M.A."/>
            <person name="Stajich J.E."/>
            <person name="Spatafora J.W."/>
            <person name="Visel A."/>
            <person name="Grigoriev I.V."/>
        </authorList>
    </citation>
    <scope>NUCLEOTIDE SEQUENCE [LARGE SCALE GENOMIC DNA]</scope>
    <source>
        <strain evidence="4 5">CBS 931.73</strain>
    </source>
</reference>
<dbReference type="Gene3D" id="2.40.10.10">
    <property type="entry name" value="Trypsin-like serine proteases"/>
    <property type="match status" value="1"/>
</dbReference>
<evidence type="ECO:0000313" key="5">
    <source>
        <dbReference type="Proteomes" id="UP000193498"/>
    </source>
</evidence>
<evidence type="ECO:0000256" key="1">
    <source>
        <dbReference type="ARBA" id="ARBA00023157"/>
    </source>
</evidence>
<dbReference type="PANTHER" id="PTHR24260">
    <property type="match status" value="1"/>
</dbReference>
<dbReference type="InterPro" id="IPR043504">
    <property type="entry name" value="Peptidase_S1_PA_chymotrypsin"/>
</dbReference>
<dbReference type="PROSITE" id="PS00134">
    <property type="entry name" value="TRYPSIN_HIS"/>
    <property type="match status" value="1"/>
</dbReference>
<dbReference type="InterPro" id="IPR033116">
    <property type="entry name" value="TRYPSIN_SER"/>
</dbReference>
<keyword evidence="2 4" id="KW-0645">Protease</keyword>
<keyword evidence="1" id="KW-1015">Disulfide bond</keyword>
<dbReference type="FunFam" id="2.40.10.10:FF:000068">
    <property type="entry name" value="transmembrane protease serine 2"/>
    <property type="match status" value="1"/>
</dbReference>
<dbReference type="STRING" id="1314790.A0A1Y1XE98"/>
<dbReference type="PROSITE" id="PS00135">
    <property type="entry name" value="TRYPSIN_SER"/>
    <property type="match status" value="1"/>
</dbReference>
<dbReference type="PRINTS" id="PR00722">
    <property type="entry name" value="CHYMOTRYPSIN"/>
</dbReference>
<dbReference type="PROSITE" id="PS50240">
    <property type="entry name" value="TRYPSIN_DOM"/>
    <property type="match status" value="1"/>
</dbReference>
<accession>A0A1Y1XE98</accession>
<dbReference type="SUPFAM" id="SSF50494">
    <property type="entry name" value="Trypsin-like serine proteases"/>
    <property type="match status" value="1"/>
</dbReference>
<evidence type="ECO:0000313" key="4">
    <source>
        <dbReference type="EMBL" id="ORX84055.1"/>
    </source>
</evidence>
<organism evidence="4 5">
    <name type="scientific">Basidiobolus meristosporus CBS 931.73</name>
    <dbReference type="NCBI Taxonomy" id="1314790"/>
    <lineage>
        <taxon>Eukaryota</taxon>
        <taxon>Fungi</taxon>
        <taxon>Fungi incertae sedis</taxon>
        <taxon>Zoopagomycota</taxon>
        <taxon>Entomophthoromycotina</taxon>
        <taxon>Basidiobolomycetes</taxon>
        <taxon>Basidiobolales</taxon>
        <taxon>Basidiobolaceae</taxon>
        <taxon>Basidiobolus</taxon>
    </lineage>
</organism>
<gene>
    <name evidence="4" type="ORF">K493DRAFT_307497</name>
</gene>
<dbReference type="GO" id="GO:0006508">
    <property type="term" value="P:proteolysis"/>
    <property type="evidence" value="ECO:0007669"/>
    <property type="project" value="UniProtKB-KW"/>
</dbReference>
<dbReference type="SMART" id="SM00020">
    <property type="entry name" value="Tryp_SPc"/>
    <property type="match status" value="1"/>
</dbReference>
<evidence type="ECO:0000259" key="3">
    <source>
        <dbReference type="PROSITE" id="PS50240"/>
    </source>
</evidence>
<dbReference type="InterPro" id="IPR001254">
    <property type="entry name" value="Trypsin_dom"/>
</dbReference>
<keyword evidence="2" id="KW-0720">Serine protease</keyword>
<dbReference type="EMBL" id="MCFE01000622">
    <property type="protein sequence ID" value="ORX84055.1"/>
    <property type="molecule type" value="Genomic_DNA"/>
</dbReference>
<keyword evidence="5" id="KW-1185">Reference proteome</keyword>
<dbReference type="InParanoid" id="A0A1Y1XE98"/>
<dbReference type="Pfam" id="PF00089">
    <property type="entry name" value="Trypsin"/>
    <property type="match status" value="1"/>
</dbReference>
<dbReference type="InterPro" id="IPR018114">
    <property type="entry name" value="TRYPSIN_HIS"/>
</dbReference>
<proteinExistence type="predicted"/>
<comment type="caution">
    <text evidence="4">The sequence shown here is derived from an EMBL/GenBank/DDBJ whole genome shotgun (WGS) entry which is preliminary data.</text>
</comment>
<dbReference type="Proteomes" id="UP000193498">
    <property type="component" value="Unassembled WGS sequence"/>
</dbReference>
<name>A0A1Y1XE98_9FUNG</name>
<sequence>MSTGIMEPSAPNEMSQTLYLGRTWQHSILGCKANHFIRPDSGIFGGTEVYPPFSYPWMAMILTRTSATQATLCGGTLIDRETILTAAHCVDMAASPDIVMIQLHRHNRSRTVREENGFVSGVKSIIIHPEWEREKLVNDYAILKLTSPAPHEPVITLDDGTMSVAGSNVRALGWGRIDEQRAADTLQQVNLQIFPHKNCERRLRGFDARYTLCAGTKDGGENICFGDSGGPLIQMNENGPPILVGVTSFTRNCEPDFPSGFARVAARKAWIEGHLTPRTSNSPLAREISES</sequence>
<dbReference type="InterPro" id="IPR051333">
    <property type="entry name" value="CLIP_Serine_Protease"/>
</dbReference>
<keyword evidence="2" id="KW-0378">Hydrolase</keyword>
<evidence type="ECO:0000256" key="2">
    <source>
        <dbReference type="RuleBase" id="RU363034"/>
    </source>
</evidence>
<feature type="domain" description="Peptidase S1" evidence="3">
    <location>
        <begin position="43"/>
        <end position="276"/>
    </location>
</feature>
<dbReference type="CDD" id="cd00190">
    <property type="entry name" value="Tryp_SPc"/>
    <property type="match status" value="1"/>
</dbReference>
<protein>
    <submittedName>
        <fullName evidence="4">Trypsin-like serine protease</fullName>
    </submittedName>
</protein>
<dbReference type="AlphaFoldDB" id="A0A1Y1XE98"/>
<dbReference type="PANTHER" id="PTHR24260:SF136">
    <property type="entry name" value="GH08193P-RELATED"/>
    <property type="match status" value="1"/>
</dbReference>
<dbReference type="GO" id="GO:0004252">
    <property type="term" value="F:serine-type endopeptidase activity"/>
    <property type="evidence" value="ECO:0007669"/>
    <property type="project" value="InterPro"/>
</dbReference>
<dbReference type="InterPro" id="IPR001314">
    <property type="entry name" value="Peptidase_S1A"/>
</dbReference>
<dbReference type="InterPro" id="IPR009003">
    <property type="entry name" value="Peptidase_S1_PA"/>
</dbReference>
<dbReference type="OrthoDB" id="6380398at2759"/>